<proteinExistence type="inferred from homology"/>
<feature type="binding site" evidence="12">
    <location>
        <position position="143"/>
    </location>
    <ligand>
        <name>Zn(2+)</name>
        <dbReference type="ChEBI" id="CHEBI:29105"/>
        <note>catalytic</note>
    </ligand>
</feature>
<feature type="transmembrane region" description="Helical" evidence="12">
    <location>
        <begin position="16"/>
        <end position="34"/>
    </location>
</feature>
<evidence type="ECO:0000256" key="3">
    <source>
        <dbReference type="ARBA" id="ARBA00022475"/>
    </source>
</evidence>
<comment type="cofactor">
    <cofactor evidence="12">
        <name>Zn(2+)</name>
        <dbReference type="ChEBI" id="CHEBI:29105"/>
    </cofactor>
    <text evidence="12">Binds 1 zinc ion per subunit.</text>
</comment>
<keyword evidence="9 12" id="KW-1133">Transmembrane helix</keyword>
<reference evidence="14 15" key="1">
    <citation type="journal article" date="2016" name="Nat. Commun.">
        <title>Thousands of microbial genomes shed light on interconnected biogeochemical processes in an aquifer system.</title>
        <authorList>
            <person name="Anantharaman K."/>
            <person name="Brown C.T."/>
            <person name="Hug L.A."/>
            <person name="Sharon I."/>
            <person name="Castelle C.J."/>
            <person name="Probst A.J."/>
            <person name="Thomas B.C."/>
            <person name="Singh A."/>
            <person name="Wilkins M.J."/>
            <person name="Karaoz U."/>
            <person name="Brodie E.L."/>
            <person name="Williams K.H."/>
            <person name="Hubbard S.S."/>
            <person name="Banfield J.F."/>
        </authorList>
    </citation>
    <scope>NUCLEOTIDE SEQUENCE [LARGE SCALE GENOMIC DNA]</scope>
</reference>
<evidence type="ECO:0000256" key="10">
    <source>
        <dbReference type="ARBA" id="ARBA00023049"/>
    </source>
</evidence>
<evidence type="ECO:0000313" key="15">
    <source>
        <dbReference type="Proteomes" id="UP000178092"/>
    </source>
</evidence>
<evidence type="ECO:0000256" key="9">
    <source>
        <dbReference type="ARBA" id="ARBA00022989"/>
    </source>
</evidence>
<dbReference type="HAMAP" id="MF_00188">
    <property type="entry name" value="Pept_M48_protease_HtpX"/>
    <property type="match status" value="1"/>
</dbReference>
<dbReference type="Pfam" id="PF01435">
    <property type="entry name" value="Peptidase_M48"/>
    <property type="match status" value="1"/>
</dbReference>
<dbReference type="InterPro" id="IPR022919">
    <property type="entry name" value="Pept_M48_protease_HtpX"/>
</dbReference>
<keyword evidence="6 12" id="KW-0479">Metal-binding</keyword>
<evidence type="ECO:0000256" key="5">
    <source>
        <dbReference type="ARBA" id="ARBA00022692"/>
    </source>
</evidence>
<dbReference type="InterPro" id="IPR050083">
    <property type="entry name" value="HtpX_protease"/>
</dbReference>
<dbReference type="GO" id="GO:0004222">
    <property type="term" value="F:metalloendopeptidase activity"/>
    <property type="evidence" value="ECO:0007669"/>
    <property type="project" value="UniProtKB-UniRule"/>
</dbReference>
<organism evidence="14 15">
    <name type="scientific">Candidatus Wildermuthbacteria bacterium RIFCSPHIGHO2_02_FULL_45_25</name>
    <dbReference type="NCBI Taxonomy" id="1802450"/>
    <lineage>
        <taxon>Bacteria</taxon>
        <taxon>Candidatus Wildermuthiibacteriota</taxon>
    </lineage>
</organism>
<evidence type="ECO:0000256" key="4">
    <source>
        <dbReference type="ARBA" id="ARBA00022670"/>
    </source>
</evidence>
<feature type="transmembrane region" description="Helical" evidence="12">
    <location>
        <begin position="197"/>
        <end position="217"/>
    </location>
</feature>
<dbReference type="CDD" id="cd07340">
    <property type="entry name" value="M48B_Htpx_like"/>
    <property type="match status" value="1"/>
</dbReference>
<comment type="subcellular location">
    <subcellularLocation>
        <location evidence="1 12">Cell membrane</location>
        <topology evidence="1 12">Multi-pass membrane protein</topology>
    </subcellularLocation>
</comment>
<dbReference type="InterPro" id="IPR001915">
    <property type="entry name" value="Peptidase_M48"/>
</dbReference>
<feature type="active site" evidence="12">
    <location>
        <position position="144"/>
    </location>
</feature>
<dbReference type="EMBL" id="MHTV01000010">
    <property type="protein sequence ID" value="OHA67449.1"/>
    <property type="molecule type" value="Genomic_DNA"/>
</dbReference>
<dbReference type="PANTHER" id="PTHR43221">
    <property type="entry name" value="PROTEASE HTPX"/>
    <property type="match status" value="1"/>
</dbReference>
<dbReference type="GO" id="GO:0006508">
    <property type="term" value="P:proteolysis"/>
    <property type="evidence" value="ECO:0007669"/>
    <property type="project" value="UniProtKB-KW"/>
</dbReference>
<keyword evidence="8 12" id="KW-0862">Zinc</keyword>
<sequence>MANLYAHAESNVRKTWFYLTGFFLFVVAAGWVFSYVLESYAMLIFAVILAIAMSVGSYWFSDKVVVAIAGAKHIRKEDHPELYRLVENLCITAGLPLPKMYIIHDPQPNAFATGRDPKHAVVAVTTGILERLDRSELEGVLAHELSHIGNRDMLISTIAVVLVGVVALLANFFFRAVFWGGFGNDRDNDRGDARLKLILFAVAIVFAILAPIAANLMKLAISRKRELLADASGALLTRYPEGLARALEKISADPHQLRSANDATAHLYLVNPFRGKERVSWLHKLFMTHPPVEERIKALRGLQM</sequence>
<feature type="transmembrane region" description="Helical" evidence="12">
    <location>
        <begin position="40"/>
        <end position="60"/>
    </location>
</feature>
<protein>
    <recommendedName>
        <fullName evidence="12">Protease HtpX homolog</fullName>
        <ecNumber evidence="12">3.4.24.-</ecNumber>
    </recommendedName>
</protein>
<keyword evidence="3 12" id="KW-1003">Cell membrane</keyword>
<dbReference type="AlphaFoldDB" id="A0A1G2R4Y7"/>
<keyword evidence="5 12" id="KW-0812">Transmembrane</keyword>
<evidence type="ECO:0000256" key="11">
    <source>
        <dbReference type="ARBA" id="ARBA00023136"/>
    </source>
</evidence>
<comment type="similarity">
    <text evidence="2 12">Belongs to the peptidase M48B family.</text>
</comment>
<evidence type="ECO:0000256" key="12">
    <source>
        <dbReference type="HAMAP-Rule" id="MF_00188"/>
    </source>
</evidence>
<keyword evidence="4 12" id="KW-0645">Protease</keyword>
<feature type="binding site" evidence="12">
    <location>
        <position position="226"/>
    </location>
    <ligand>
        <name>Zn(2+)</name>
        <dbReference type="ChEBI" id="CHEBI:29105"/>
        <note>catalytic</note>
    </ligand>
</feature>
<dbReference type="GO" id="GO:0005886">
    <property type="term" value="C:plasma membrane"/>
    <property type="evidence" value="ECO:0007669"/>
    <property type="project" value="UniProtKB-SubCell"/>
</dbReference>
<gene>
    <name evidence="12" type="primary">htpX</name>
    <name evidence="14" type="ORF">A3C04_00800</name>
</gene>
<evidence type="ECO:0000259" key="13">
    <source>
        <dbReference type="Pfam" id="PF01435"/>
    </source>
</evidence>
<feature type="domain" description="Peptidase M48" evidence="13">
    <location>
        <begin position="79"/>
        <end position="301"/>
    </location>
</feature>
<accession>A0A1G2R4Y7</accession>
<dbReference type="Proteomes" id="UP000178092">
    <property type="component" value="Unassembled WGS sequence"/>
</dbReference>
<dbReference type="Gene3D" id="3.30.2010.10">
    <property type="entry name" value="Metalloproteases ('zincins'), catalytic domain"/>
    <property type="match status" value="1"/>
</dbReference>
<evidence type="ECO:0000256" key="2">
    <source>
        <dbReference type="ARBA" id="ARBA00009779"/>
    </source>
</evidence>
<feature type="transmembrane region" description="Helical" evidence="12">
    <location>
        <begin position="153"/>
        <end position="177"/>
    </location>
</feature>
<keyword evidence="10 12" id="KW-0482">Metalloprotease</keyword>
<name>A0A1G2R4Y7_9BACT</name>
<evidence type="ECO:0000256" key="7">
    <source>
        <dbReference type="ARBA" id="ARBA00022801"/>
    </source>
</evidence>
<dbReference type="PANTHER" id="PTHR43221:SF1">
    <property type="entry name" value="PROTEASE HTPX"/>
    <property type="match status" value="1"/>
</dbReference>
<feature type="binding site" evidence="12">
    <location>
        <position position="147"/>
    </location>
    <ligand>
        <name>Zn(2+)</name>
        <dbReference type="ChEBI" id="CHEBI:29105"/>
        <note>catalytic</note>
    </ligand>
</feature>
<keyword evidence="11 12" id="KW-0472">Membrane</keyword>
<dbReference type="EC" id="3.4.24.-" evidence="12"/>
<evidence type="ECO:0000313" key="14">
    <source>
        <dbReference type="EMBL" id="OHA67449.1"/>
    </source>
</evidence>
<evidence type="ECO:0000256" key="1">
    <source>
        <dbReference type="ARBA" id="ARBA00004651"/>
    </source>
</evidence>
<dbReference type="GO" id="GO:0008270">
    <property type="term" value="F:zinc ion binding"/>
    <property type="evidence" value="ECO:0007669"/>
    <property type="project" value="UniProtKB-UniRule"/>
</dbReference>
<evidence type="ECO:0000256" key="8">
    <source>
        <dbReference type="ARBA" id="ARBA00022833"/>
    </source>
</evidence>
<keyword evidence="7 12" id="KW-0378">Hydrolase</keyword>
<evidence type="ECO:0000256" key="6">
    <source>
        <dbReference type="ARBA" id="ARBA00022723"/>
    </source>
</evidence>
<comment type="caution">
    <text evidence="14">The sequence shown here is derived from an EMBL/GenBank/DDBJ whole genome shotgun (WGS) entry which is preliminary data.</text>
</comment>